<gene>
    <name evidence="7" type="primary">modA</name>
    <name evidence="7" type="ORF">VTHSUH11_09400</name>
</gene>
<dbReference type="PANTHER" id="PTHR30632">
    <property type="entry name" value="MOLYBDATE-BINDING PERIPLASMIC PROTEIN"/>
    <property type="match status" value="1"/>
</dbReference>
<keyword evidence="4 6" id="KW-0732">Signal</keyword>
<dbReference type="STRING" id="1110546.GCA_001078375_00414"/>
<organism evidence="7 8">
    <name type="scientific">Veillonella tobetsuensis</name>
    <dbReference type="NCBI Taxonomy" id="1110546"/>
    <lineage>
        <taxon>Bacteria</taxon>
        <taxon>Bacillati</taxon>
        <taxon>Bacillota</taxon>
        <taxon>Negativicutes</taxon>
        <taxon>Veillonellales</taxon>
        <taxon>Veillonellaceae</taxon>
        <taxon>Veillonella</taxon>
    </lineage>
</organism>
<evidence type="ECO:0000313" key="7">
    <source>
        <dbReference type="EMBL" id="PQL24112.1"/>
    </source>
</evidence>
<reference evidence="7 8" key="1">
    <citation type="submission" date="2018-01" db="EMBL/GenBank/DDBJ databases">
        <title>Draft genome sequences of clinical isolates and type strains of oral Veillonella including Veillonella infantum sp., nov.</title>
        <authorList>
            <person name="Mashima I."/>
            <person name="Liao Y.-C."/>
            <person name="Sabharwal A."/>
            <person name="Haase E.M."/>
            <person name="Nakazawa F."/>
            <person name="Scannapieco F.A."/>
        </authorList>
    </citation>
    <scope>NUCLEOTIDE SEQUENCE [LARGE SCALE GENOMIC DNA]</scope>
    <source>
        <strain evidence="7 8">Y6</strain>
    </source>
</reference>
<accession>A0A2S7ZLK5</accession>
<dbReference type="GO" id="GO:1901359">
    <property type="term" value="F:tungstate binding"/>
    <property type="evidence" value="ECO:0007669"/>
    <property type="project" value="UniProtKB-ARBA"/>
</dbReference>
<feature type="chain" id="PRO_5039537871" evidence="6">
    <location>
        <begin position="20"/>
        <end position="262"/>
    </location>
</feature>
<dbReference type="SUPFAM" id="SSF53850">
    <property type="entry name" value="Periplasmic binding protein-like II"/>
    <property type="match status" value="1"/>
</dbReference>
<dbReference type="GO" id="GO:0015689">
    <property type="term" value="P:molybdate ion transport"/>
    <property type="evidence" value="ECO:0007669"/>
    <property type="project" value="InterPro"/>
</dbReference>
<dbReference type="Pfam" id="PF13531">
    <property type="entry name" value="SBP_bac_11"/>
    <property type="match status" value="1"/>
</dbReference>
<evidence type="ECO:0000256" key="6">
    <source>
        <dbReference type="SAM" id="SignalP"/>
    </source>
</evidence>
<dbReference type="PANTHER" id="PTHR30632:SF0">
    <property type="entry name" value="SULFATE-BINDING PROTEIN"/>
    <property type="match status" value="1"/>
</dbReference>
<keyword evidence="3 5" id="KW-0479">Metal-binding</keyword>
<dbReference type="EMBL" id="PPDF01000014">
    <property type="protein sequence ID" value="PQL24112.1"/>
    <property type="molecule type" value="Genomic_DNA"/>
</dbReference>
<comment type="similarity">
    <text evidence="1">Belongs to the bacterial solute-binding protein ModA family.</text>
</comment>
<dbReference type="Proteomes" id="UP000238877">
    <property type="component" value="Unassembled WGS sequence"/>
</dbReference>
<dbReference type="PIRSF" id="PIRSF004846">
    <property type="entry name" value="ModA"/>
    <property type="match status" value="1"/>
</dbReference>
<protein>
    <submittedName>
        <fullName evidence="7">Molybdate ABC transporter substrate-binding protein</fullName>
    </submittedName>
</protein>
<comment type="caution">
    <text evidence="7">The sequence shown here is derived from an EMBL/GenBank/DDBJ whole genome shotgun (WGS) entry which is preliminary data.</text>
</comment>
<feature type="signal peptide" evidence="6">
    <location>
        <begin position="1"/>
        <end position="19"/>
    </location>
</feature>
<evidence type="ECO:0000256" key="2">
    <source>
        <dbReference type="ARBA" id="ARBA00022505"/>
    </source>
</evidence>
<feature type="binding site" evidence="5">
    <location>
        <position position="76"/>
    </location>
    <ligand>
        <name>molybdate</name>
        <dbReference type="ChEBI" id="CHEBI:36264"/>
    </ligand>
</feature>
<keyword evidence="2 5" id="KW-0500">Molybdenum</keyword>
<feature type="binding site" evidence="5">
    <location>
        <position position="179"/>
    </location>
    <ligand>
        <name>molybdate</name>
        <dbReference type="ChEBI" id="CHEBI:36264"/>
    </ligand>
</feature>
<evidence type="ECO:0000256" key="1">
    <source>
        <dbReference type="ARBA" id="ARBA00009175"/>
    </source>
</evidence>
<feature type="binding site" evidence="5">
    <location>
        <position position="46"/>
    </location>
    <ligand>
        <name>molybdate</name>
        <dbReference type="ChEBI" id="CHEBI:36264"/>
    </ligand>
</feature>
<evidence type="ECO:0000313" key="8">
    <source>
        <dbReference type="Proteomes" id="UP000238877"/>
    </source>
</evidence>
<dbReference type="Gene3D" id="3.40.190.10">
    <property type="entry name" value="Periplasmic binding protein-like II"/>
    <property type="match status" value="2"/>
</dbReference>
<evidence type="ECO:0000256" key="4">
    <source>
        <dbReference type="ARBA" id="ARBA00022729"/>
    </source>
</evidence>
<dbReference type="AlphaFoldDB" id="A0A2S7ZLK5"/>
<dbReference type="InterPro" id="IPR050682">
    <property type="entry name" value="ModA/WtpA"/>
</dbReference>
<dbReference type="NCBIfam" id="TIGR01256">
    <property type="entry name" value="modA"/>
    <property type="match status" value="1"/>
</dbReference>
<dbReference type="PROSITE" id="PS51257">
    <property type="entry name" value="PROKAR_LIPOPROTEIN"/>
    <property type="match status" value="1"/>
</dbReference>
<dbReference type="RefSeq" id="WP_105093490.1">
    <property type="nucleotide sequence ID" value="NZ_PPDF01000014.1"/>
</dbReference>
<feature type="binding site" evidence="5">
    <location>
        <position position="197"/>
    </location>
    <ligand>
        <name>molybdate</name>
        <dbReference type="ChEBI" id="CHEBI:36264"/>
    </ligand>
</feature>
<feature type="binding site" evidence="5">
    <location>
        <position position="152"/>
    </location>
    <ligand>
        <name>molybdate</name>
        <dbReference type="ChEBI" id="CHEBI:36264"/>
    </ligand>
</feature>
<dbReference type="FunFam" id="3.40.190.10:FF:000035">
    <property type="entry name" value="Molybdate ABC transporter substrate-binding protein"/>
    <property type="match status" value="1"/>
</dbReference>
<dbReference type="GO" id="GO:0046872">
    <property type="term" value="F:metal ion binding"/>
    <property type="evidence" value="ECO:0007669"/>
    <property type="project" value="UniProtKB-KW"/>
</dbReference>
<sequence length="262" mass="28175">MRKLLFVLMSICMLVLVVGCGNDAGKTADSTKPSTSEKITIQAAASLKGALTELADAYKKEHHLADDQIVINFAGSGTLRQQIEQGAPASLFISADEKNMKMLQEKELVTDVKPFVTNELVLVVPKGQPKIELSQITSVKRIVLGNPDTVPAGNYGKQVLTKLGVWDQVEPNVVYAKDVKAVTASISQAAGDAGFIYKTDAIAADDAVQIAAVTPADSHDPVIYPIGIIKKYDNALAKDFYKYVTSPEGQKVLEKYGFSTSK</sequence>
<evidence type="ECO:0000256" key="5">
    <source>
        <dbReference type="PIRSR" id="PIRSR004846-1"/>
    </source>
</evidence>
<dbReference type="GO" id="GO:0030973">
    <property type="term" value="F:molybdate ion binding"/>
    <property type="evidence" value="ECO:0007669"/>
    <property type="project" value="UniProtKB-ARBA"/>
</dbReference>
<dbReference type="InterPro" id="IPR005950">
    <property type="entry name" value="ModA"/>
</dbReference>
<proteinExistence type="inferred from homology"/>
<evidence type="ECO:0000256" key="3">
    <source>
        <dbReference type="ARBA" id="ARBA00022723"/>
    </source>
</evidence>
<name>A0A2S7ZLK5_9FIRM</name>